<proteinExistence type="predicted"/>
<sequence>MSAINIKLIKSYIQLPFKGIHRLNDPMDQETLIEEDRVRKGWHMKQNPFHHRVKIVDGKAMEDPFDDSAAVEESPLLSESNDA</sequence>
<dbReference type="EMBL" id="CAIF01000108">
    <property type="protein sequence ID" value="CCH44077.1"/>
    <property type="molecule type" value="Genomic_DNA"/>
</dbReference>
<dbReference type="AlphaFoldDB" id="K0KPH1"/>
<reference evidence="1 2" key="1">
    <citation type="journal article" date="2012" name="Eukaryot. Cell">
        <title>Draft genome sequence of Wickerhamomyces ciferrii NRRL Y-1031 F-60-10.</title>
        <authorList>
            <person name="Schneider J."/>
            <person name="Andrea H."/>
            <person name="Blom J."/>
            <person name="Jaenicke S."/>
            <person name="Ruckert C."/>
            <person name="Schorsch C."/>
            <person name="Szczepanowski R."/>
            <person name="Farwick M."/>
            <person name="Goesmann A."/>
            <person name="Puhler A."/>
            <person name="Schaffer S."/>
            <person name="Tauch A."/>
            <person name="Kohler T."/>
            <person name="Brinkrolf K."/>
        </authorList>
    </citation>
    <scope>NUCLEOTIDE SEQUENCE [LARGE SCALE GENOMIC DNA]</scope>
    <source>
        <strain evidence="2">ATCC 14091 / BCRC 22168 / CBS 111 / JCM 3599 / NBRC 0793 / NRRL Y-1031 F-60-10</strain>
    </source>
</reference>
<evidence type="ECO:0000313" key="2">
    <source>
        <dbReference type="Proteomes" id="UP000009328"/>
    </source>
</evidence>
<keyword evidence="2" id="KW-1185">Reference proteome</keyword>
<comment type="caution">
    <text evidence="1">The sequence shown here is derived from an EMBL/GenBank/DDBJ whole genome shotgun (WGS) entry which is preliminary data.</text>
</comment>
<protein>
    <submittedName>
        <fullName evidence="1">Uncharacterized protein</fullName>
    </submittedName>
</protein>
<accession>K0KPH1</accession>
<organism evidence="1 2">
    <name type="scientific">Wickerhamomyces ciferrii (strain ATCC 14091 / BCRC 22168 / CBS 111 / JCM 3599 / NBRC 0793 / NRRL Y-1031 F-60-10)</name>
    <name type="common">Yeast</name>
    <name type="synonym">Pichia ciferrii</name>
    <dbReference type="NCBI Taxonomy" id="1206466"/>
    <lineage>
        <taxon>Eukaryota</taxon>
        <taxon>Fungi</taxon>
        <taxon>Dikarya</taxon>
        <taxon>Ascomycota</taxon>
        <taxon>Saccharomycotina</taxon>
        <taxon>Saccharomycetes</taxon>
        <taxon>Phaffomycetales</taxon>
        <taxon>Wickerhamomycetaceae</taxon>
        <taxon>Wickerhamomyces</taxon>
    </lineage>
</organism>
<dbReference type="InParanoid" id="K0KPH1"/>
<dbReference type="Proteomes" id="UP000009328">
    <property type="component" value="Unassembled WGS sequence"/>
</dbReference>
<dbReference type="HOGENOM" id="CLU_2544353_0_0_1"/>
<gene>
    <name evidence="1" type="ORF">BN7_3636</name>
</gene>
<evidence type="ECO:0000313" key="1">
    <source>
        <dbReference type="EMBL" id="CCH44077.1"/>
    </source>
</evidence>
<name>K0KPH1_WICCF</name>